<reference evidence="1" key="2">
    <citation type="submission" date="2020-09" db="EMBL/GenBank/DDBJ databases">
        <authorList>
            <person name="Sun Q."/>
            <person name="Zhou Y."/>
        </authorList>
    </citation>
    <scope>NUCLEOTIDE SEQUENCE</scope>
    <source>
        <strain evidence="1">CGMCC 1.15290</strain>
    </source>
</reference>
<proteinExistence type="predicted"/>
<evidence type="ECO:0000313" key="2">
    <source>
        <dbReference type="Proteomes" id="UP000627292"/>
    </source>
</evidence>
<accession>A0A917MT01</accession>
<keyword evidence="2" id="KW-1185">Reference proteome</keyword>
<evidence type="ECO:0000313" key="1">
    <source>
        <dbReference type="EMBL" id="GGH62515.1"/>
    </source>
</evidence>
<dbReference type="AlphaFoldDB" id="A0A917MT01"/>
<protein>
    <recommendedName>
        <fullName evidence="3">DUF748 domain-containing protein</fullName>
    </recommendedName>
</protein>
<name>A0A917MT01_9BACT</name>
<sequence length="551" mass="62747">MKKVLWIAGITVLAIAAGVIIYLSTRKSKDFEPLIKSKLEELVRNGSDSLYRLQLDKVEIDVINSTVTVINAQLLPDSAWLQQLDARQQAPDDIFRVSLGALQIKGITPLDLLDKKHIDLQDLYLKEPVIKIYHRKRAYNRVKDTTTTLYQRVSKQIESFKLAHTTVQHVAVDYYDMDQKNKEVHLKDLTFYFNDILFNDTTQNDATRFLYAREASIFLKEYELKTANNLYRFKIDSLRIETVANSIQAWGVSLKPIGDKATFSKKLRFRQDRYDLKADSAVVKEADWWSALSEQGINAKSVDIYKGEVEIYSDKALPPSGQNKTGRYPHQQVGRIPLPLAIDKIGLHRFEILYREFNPKSGQMGTIQFTGVNGTISNVTNREERIAANPTMQINATCKFMNDGDMKTTWKFDMAHLKEGLFTVEASMGKMDGTSLNKATVPLGLFEVKKANIKQFYVFMKGNNNSANGDLRVAYNDLDVTILKKDDDGELKKKGLANFIAKTFVFTKENPKKGEALKTRHAYFERAPDKSFFSLLWKTIMTGVVATVKND</sequence>
<evidence type="ECO:0008006" key="3">
    <source>
        <dbReference type="Google" id="ProtNLM"/>
    </source>
</evidence>
<dbReference type="RefSeq" id="WP_188951112.1">
    <property type="nucleotide sequence ID" value="NZ_BMIB01000001.1"/>
</dbReference>
<dbReference type="EMBL" id="BMIB01000001">
    <property type="protein sequence ID" value="GGH62515.1"/>
    <property type="molecule type" value="Genomic_DNA"/>
</dbReference>
<organism evidence="1 2">
    <name type="scientific">Filimonas zeae</name>
    <dbReference type="NCBI Taxonomy" id="1737353"/>
    <lineage>
        <taxon>Bacteria</taxon>
        <taxon>Pseudomonadati</taxon>
        <taxon>Bacteroidota</taxon>
        <taxon>Chitinophagia</taxon>
        <taxon>Chitinophagales</taxon>
        <taxon>Chitinophagaceae</taxon>
        <taxon>Filimonas</taxon>
    </lineage>
</organism>
<comment type="caution">
    <text evidence="1">The sequence shown here is derived from an EMBL/GenBank/DDBJ whole genome shotgun (WGS) entry which is preliminary data.</text>
</comment>
<gene>
    <name evidence="1" type="ORF">GCM10011379_12540</name>
</gene>
<reference evidence="1" key="1">
    <citation type="journal article" date="2014" name="Int. J. Syst. Evol. Microbiol.">
        <title>Complete genome sequence of Corynebacterium casei LMG S-19264T (=DSM 44701T), isolated from a smear-ripened cheese.</title>
        <authorList>
            <consortium name="US DOE Joint Genome Institute (JGI-PGF)"/>
            <person name="Walter F."/>
            <person name="Albersmeier A."/>
            <person name="Kalinowski J."/>
            <person name="Ruckert C."/>
        </authorList>
    </citation>
    <scope>NUCLEOTIDE SEQUENCE</scope>
    <source>
        <strain evidence="1">CGMCC 1.15290</strain>
    </source>
</reference>
<dbReference type="Proteomes" id="UP000627292">
    <property type="component" value="Unassembled WGS sequence"/>
</dbReference>